<name>A0A4P7XD83_9ALTE</name>
<reference evidence="1 2" key="1">
    <citation type="submission" date="2018-07" db="EMBL/GenBank/DDBJ databases">
        <title>Marsedoiliclastica nanhaica gen. nov. sp. nov., a novel marine hydrocarbonoclastic bacterium isolated from an in-situ enriched hydrocarbon-degrading consortium in deep-sea sediment.</title>
        <authorList>
            <person name="Dong C."/>
            <person name="Ma T."/>
            <person name="Liu R."/>
            <person name="Shao Z."/>
        </authorList>
    </citation>
    <scope>NUCLEOTIDE SEQUENCE [LARGE SCALE GENOMIC DNA]</scope>
    <source>
        <strain evidence="2">soil36-7</strain>
    </source>
</reference>
<dbReference type="KEGG" id="hmi:soil367_02070"/>
<keyword evidence="2" id="KW-1185">Reference proteome</keyword>
<evidence type="ECO:0000313" key="2">
    <source>
        <dbReference type="Proteomes" id="UP000298049"/>
    </source>
</evidence>
<dbReference type="Proteomes" id="UP000298049">
    <property type="component" value="Chromosome"/>
</dbReference>
<dbReference type="OrthoDB" id="6400371at2"/>
<dbReference type="EMBL" id="CP031093">
    <property type="protein sequence ID" value="QCF24839.1"/>
    <property type="molecule type" value="Genomic_DNA"/>
</dbReference>
<gene>
    <name evidence="1" type="ORF">soil367_02070</name>
</gene>
<sequence>MDRFEQYSRLGGDDRFRWITERNLDTFETLDPKFKKMRAEMHSFLSECENPEDPPTEYHFKHLELDSIEEERDQSCIVAVVFTAMYFEAFIYDYAASCLGDKYSKDHLDKLDFVSKWLVIPKLITGKEISKSGQAYEALKRLNKDRNSLVHLKSREMSFNAEEMASYLERRETDIQESVKNCRKALKYVLKELLEIDPDHPKVMLASESRNKSKHADAANCAGV</sequence>
<dbReference type="RefSeq" id="WP_136546443.1">
    <property type="nucleotide sequence ID" value="NZ_CP031093.1"/>
</dbReference>
<evidence type="ECO:0008006" key="3">
    <source>
        <dbReference type="Google" id="ProtNLM"/>
    </source>
</evidence>
<accession>A0A4P7XD83</accession>
<evidence type="ECO:0000313" key="1">
    <source>
        <dbReference type="EMBL" id="QCF24839.1"/>
    </source>
</evidence>
<organism evidence="1 2">
    <name type="scientific">Hydrocarboniclastica marina</name>
    <dbReference type="NCBI Taxonomy" id="2259620"/>
    <lineage>
        <taxon>Bacteria</taxon>
        <taxon>Pseudomonadati</taxon>
        <taxon>Pseudomonadota</taxon>
        <taxon>Gammaproteobacteria</taxon>
        <taxon>Alteromonadales</taxon>
        <taxon>Alteromonadaceae</taxon>
        <taxon>Hydrocarboniclastica</taxon>
    </lineage>
</organism>
<dbReference type="AlphaFoldDB" id="A0A4P7XD83"/>
<protein>
    <recommendedName>
        <fullName evidence="3">RiboL-PSP-HEPN domain-containing protein</fullName>
    </recommendedName>
</protein>
<proteinExistence type="predicted"/>